<evidence type="ECO:0000313" key="4">
    <source>
        <dbReference type="EMBL" id="OGG14732.1"/>
    </source>
</evidence>
<evidence type="ECO:0000313" key="5">
    <source>
        <dbReference type="Proteomes" id="UP000177383"/>
    </source>
</evidence>
<feature type="transmembrane region" description="Helical" evidence="2">
    <location>
        <begin position="12"/>
        <end position="32"/>
    </location>
</feature>
<proteinExistence type="inferred from homology"/>
<dbReference type="STRING" id="1798375.A2773_03905"/>
<dbReference type="Proteomes" id="UP000177383">
    <property type="component" value="Unassembled WGS sequence"/>
</dbReference>
<evidence type="ECO:0000256" key="2">
    <source>
        <dbReference type="SAM" id="Phobius"/>
    </source>
</evidence>
<keyword evidence="2" id="KW-0472">Membrane</keyword>
<dbReference type="InterPro" id="IPR050922">
    <property type="entry name" value="LytR/CpsA/Psr_CW_biosynth"/>
</dbReference>
<dbReference type="PANTHER" id="PTHR33392">
    <property type="entry name" value="POLYISOPRENYL-TEICHOIC ACID--PEPTIDOGLYCAN TEICHOIC ACID TRANSFERASE TAGU"/>
    <property type="match status" value="1"/>
</dbReference>
<evidence type="ECO:0000259" key="3">
    <source>
        <dbReference type="Pfam" id="PF03816"/>
    </source>
</evidence>
<reference evidence="4 5" key="1">
    <citation type="journal article" date="2016" name="Nat. Commun.">
        <title>Thousands of microbial genomes shed light on interconnected biogeochemical processes in an aquifer system.</title>
        <authorList>
            <person name="Anantharaman K."/>
            <person name="Brown C.T."/>
            <person name="Hug L.A."/>
            <person name="Sharon I."/>
            <person name="Castelle C.J."/>
            <person name="Probst A.J."/>
            <person name="Thomas B.C."/>
            <person name="Singh A."/>
            <person name="Wilkins M.J."/>
            <person name="Karaoz U."/>
            <person name="Brodie E.L."/>
            <person name="Williams K.H."/>
            <person name="Hubbard S.S."/>
            <person name="Banfield J.F."/>
        </authorList>
    </citation>
    <scope>NUCLEOTIDE SEQUENCE [LARGE SCALE GENOMIC DNA]</scope>
</reference>
<dbReference type="Pfam" id="PF03816">
    <property type="entry name" value="LytR_cpsA_psr"/>
    <property type="match status" value="1"/>
</dbReference>
<dbReference type="Gene3D" id="3.40.630.190">
    <property type="entry name" value="LCP protein"/>
    <property type="match status" value="1"/>
</dbReference>
<dbReference type="InterPro" id="IPR004474">
    <property type="entry name" value="LytR_CpsA_psr"/>
</dbReference>
<sequence>MFSKLKRKIFKYIFIPKTLLVGAFIILLLYFAQKTLLPFYKFAKQNSLNYETLSAIIFNNTNPLKKSSDRTNILIMGRGGGNHEGPFLTDSIIFLSLSLKSKDAVLVSIPRDVYSPLLKDRINSAYERGEIKKKGGGLILSKSIIEEIVGLPIHYAWIIDFSGFKKIIDLVGGIDVDIDRSFDDYEYPIEGKENADCGKDDPDFKCRYEHISFKKGMEHMDGERALKFVRSRHAEGQEGTDFARSQRQQKVMLALKEKLLSKDIQKISNLKSLYQGFNEATDTDMKLGDTLVLARFLLDFSTDNIRKPVLDWGDEEQKRKGFFVNPPLQNYDGQWVLIPSEGEGNYSKIHKYIACWIENPKCEMTP</sequence>
<dbReference type="PANTHER" id="PTHR33392:SF6">
    <property type="entry name" value="POLYISOPRENYL-TEICHOIC ACID--PEPTIDOGLYCAN TEICHOIC ACID TRANSFERASE TAGU"/>
    <property type="match status" value="1"/>
</dbReference>
<feature type="domain" description="Cell envelope-related transcriptional attenuator" evidence="3">
    <location>
        <begin position="89"/>
        <end position="259"/>
    </location>
</feature>
<accession>A0A1F5ZRL2</accession>
<dbReference type="AlphaFoldDB" id="A0A1F5ZRL2"/>
<dbReference type="EMBL" id="MFJE01000012">
    <property type="protein sequence ID" value="OGG14732.1"/>
    <property type="molecule type" value="Genomic_DNA"/>
</dbReference>
<comment type="caution">
    <text evidence="4">The sequence shown here is derived from an EMBL/GenBank/DDBJ whole genome shotgun (WGS) entry which is preliminary data.</text>
</comment>
<protein>
    <recommendedName>
        <fullName evidence="3">Cell envelope-related transcriptional attenuator domain-containing protein</fullName>
    </recommendedName>
</protein>
<keyword evidence="2" id="KW-1133">Transmembrane helix</keyword>
<name>A0A1F5ZRL2_9BACT</name>
<gene>
    <name evidence="4" type="ORF">A2773_03905</name>
</gene>
<evidence type="ECO:0000256" key="1">
    <source>
        <dbReference type="ARBA" id="ARBA00006068"/>
    </source>
</evidence>
<organism evidence="4 5">
    <name type="scientific">Candidatus Gottesmanbacteria bacterium RIFCSPHIGHO2_01_FULL_39_10</name>
    <dbReference type="NCBI Taxonomy" id="1798375"/>
    <lineage>
        <taxon>Bacteria</taxon>
        <taxon>Candidatus Gottesmaniibacteriota</taxon>
    </lineage>
</organism>
<comment type="similarity">
    <text evidence="1">Belongs to the LytR/CpsA/Psr (LCP) family.</text>
</comment>
<keyword evidence="2" id="KW-0812">Transmembrane</keyword>